<dbReference type="InParanoid" id="G8YL70"/>
<gene>
    <name evidence="11" type="primary">Piso0_001588</name>
    <name evidence="11" type="ORF">GNLVRS01_PISO0F09685g</name>
</gene>
<evidence type="ECO:0000256" key="5">
    <source>
        <dbReference type="ARBA" id="ARBA00023128"/>
    </source>
</evidence>
<evidence type="ECO:0000313" key="11">
    <source>
        <dbReference type="EMBL" id="CCE88804.1"/>
    </source>
</evidence>
<dbReference type="OrthoDB" id="1867012at2759"/>
<dbReference type="NCBIfam" id="TIGR00062">
    <property type="entry name" value="L27"/>
    <property type="match status" value="1"/>
</dbReference>
<feature type="region of interest" description="Disordered" evidence="9">
    <location>
        <begin position="29"/>
        <end position="54"/>
    </location>
</feature>
<keyword evidence="6" id="KW-0687">Ribonucleoprotein</keyword>
<evidence type="ECO:0000256" key="9">
    <source>
        <dbReference type="SAM" id="MobiDB-lite"/>
    </source>
</evidence>
<dbReference type="HOGENOM" id="CLU_063752_0_0_1"/>
<dbReference type="OMA" id="YLDPFHP"/>
<dbReference type="eggNOG" id="KOG4600">
    <property type="taxonomic scope" value="Eukaryota"/>
</dbReference>
<dbReference type="PANTHER" id="PTHR15893:SF0">
    <property type="entry name" value="LARGE RIBOSOMAL SUBUNIT PROTEIN BL27M"/>
    <property type="match status" value="1"/>
</dbReference>
<dbReference type="InterPro" id="IPR001684">
    <property type="entry name" value="Ribosomal_bL27"/>
</dbReference>
<organism evidence="11 12">
    <name type="scientific">Pichia sorbitophila (strain ATCC MYA-4447 / BCRC 22081 / CBS 7064 / NBRC 10061 / NRRL Y-12695)</name>
    <name type="common">Hybrid yeast</name>
    <dbReference type="NCBI Taxonomy" id="559304"/>
    <lineage>
        <taxon>Eukaryota</taxon>
        <taxon>Fungi</taxon>
        <taxon>Dikarya</taxon>
        <taxon>Ascomycota</taxon>
        <taxon>Saccharomycotina</taxon>
        <taxon>Pichiomycetes</taxon>
        <taxon>Debaryomycetaceae</taxon>
        <taxon>Millerozyma</taxon>
    </lineage>
</organism>
<keyword evidence="3" id="KW-0809">Transit peptide</keyword>
<dbReference type="Gene3D" id="2.40.50.100">
    <property type="match status" value="1"/>
</dbReference>
<comment type="similarity">
    <text evidence="2">Belongs to the bacterial ribosomal protein bL27 family.</text>
</comment>
<feature type="compositionally biased region" description="Polar residues" evidence="9">
    <location>
        <begin position="29"/>
        <end position="41"/>
    </location>
</feature>
<dbReference type="GO" id="GO:0006412">
    <property type="term" value="P:translation"/>
    <property type="evidence" value="ECO:0007669"/>
    <property type="project" value="InterPro"/>
</dbReference>
<accession>G8YL70</accession>
<evidence type="ECO:0000256" key="1">
    <source>
        <dbReference type="ARBA" id="ARBA00004173"/>
    </source>
</evidence>
<dbReference type="EMBL" id="FO082054">
    <property type="protein sequence ID" value="CCE88804.1"/>
    <property type="molecule type" value="Genomic_DNA"/>
</dbReference>
<evidence type="ECO:0000256" key="3">
    <source>
        <dbReference type="ARBA" id="ARBA00022946"/>
    </source>
</evidence>
<dbReference type="AlphaFoldDB" id="G8YL70"/>
<evidence type="ECO:0000259" key="10">
    <source>
        <dbReference type="Pfam" id="PF18471"/>
    </source>
</evidence>
<evidence type="ECO:0000256" key="2">
    <source>
        <dbReference type="ARBA" id="ARBA00010797"/>
    </source>
</evidence>
<name>G8YL70_PICSO</name>
<dbReference type="PROSITE" id="PS00831">
    <property type="entry name" value="RIBOSOMAL_L27"/>
    <property type="match status" value="1"/>
</dbReference>
<sequence length="391" mass="44273">MLHRCQGGMQRLCEEGLKRLGSVKAITQIRTATKRTSGSKTNKNDSAGRRLGPKAYEGHFVNPGQIIMRQRGTVVHPGENVGIGKDHTIFALEPGYVRFYYNPFHPLRKYVGVALKKSLTLPTPHFAPRIRRFGYEEILDSSEAEKEESRMSRKEYLQRPKLEKARQESEYQDEQRLNKLVETFKEKFDLGLSESELNTVSDRFLKVCKLFSVGSSVEEAANQVTSDHILSLRLQNTNGSLSKEDMEKQVDAYLKLVNKFDGSVSVDANGNPCEKLSFSEKQSRCNEVLKTLEETYSNRVLSDEDKTTVYSLINNPLLFTKEEQTTLLDKYLPPVLPISVKDSIVEDIDLENVPNDINIVKLFDESTGTIKTVGRKKQAYSDLSKISASSY</sequence>
<dbReference type="GO" id="GO:0003735">
    <property type="term" value="F:structural constituent of ribosome"/>
    <property type="evidence" value="ECO:0007669"/>
    <property type="project" value="InterPro"/>
</dbReference>
<dbReference type="FunCoup" id="G8YL70">
    <property type="interactions" value="476"/>
</dbReference>
<protein>
    <recommendedName>
        <fullName evidence="7">Large ribosomal subunit protein bL27m</fullName>
    </recommendedName>
    <alternativeName>
        <fullName evidence="8">54S ribosomal protein L2, mitochondrial</fullName>
    </alternativeName>
</protein>
<comment type="subcellular location">
    <subcellularLocation>
        <location evidence="1">Mitochondrion</location>
    </subcellularLocation>
</comment>
<proteinExistence type="inferred from homology"/>
<evidence type="ECO:0000256" key="4">
    <source>
        <dbReference type="ARBA" id="ARBA00022980"/>
    </source>
</evidence>
<evidence type="ECO:0000256" key="7">
    <source>
        <dbReference type="ARBA" id="ARBA00035267"/>
    </source>
</evidence>
<keyword evidence="5" id="KW-0496">Mitochondrion</keyword>
<evidence type="ECO:0000256" key="8">
    <source>
        <dbReference type="ARBA" id="ARBA00035465"/>
    </source>
</evidence>
<dbReference type="GO" id="GO:0005762">
    <property type="term" value="C:mitochondrial large ribosomal subunit"/>
    <property type="evidence" value="ECO:0007669"/>
    <property type="project" value="TreeGrafter"/>
</dbReference>
<dbReference type="FunFam" id="2.40.50.100:FF:000042">
    <property type="entry name" value="50S ribosomal protein L27"/>
    <property type="match status" value="1"/>
</dbReference>
<dbReference type="Pfam" id="PF18471">
    <property type="entry name" value="Ribosomal_L27_C"/>
    <property type="match status" value="1"/>
</dbReference>
<feature type="domain" description="Large ribosomal subunit protein bL27m C-terminal" evidence="10">
    <location>
        <begin position="140"/>
        <end position="385"/>
    </location>
</feature>
<dbReference type="PRINTS" id="PR00063">
    <property type="entry name" value="RIBOSOMALL27"/>
</dbReference>
<dbReference type="InterPro" id="IPR041244">
    <property type="entry name" value="Ribosomal_bL27m_C"/>
</dbReference>
<keyword evidence="12" id="KW-1185">Reference proteome</keyword>
<dbReference type="STRING" id="559304.G8YL70"/>
<reference evidence="11 12" key="1">
    <citation type="journal article" date="2012" name="G3 (Bethesda)">
        <title>Pichia sorbitophila, an interspecies yeast hybrid reveals early steps of genome resolution following polyploidization.</title>
        <authorList>
            <person name="Leh Louis V."/>
            <person name="Despons L."/>
            <person name="Friedrich A."/>
            <person name="Martin T."/>
            <person name="Durrens P."/>
            <person name="Casaregola S."/>
            <person name="Neuveglise C."/>
            <person name="Fairhead C."/>
            <person name="Marck C."/>
            <person name="Cruz J.A."/>
            <person name="Straub M.L."/>
            <person name="Kugler V."/>
            <person name="Sacerdot C."/>
            <person name="Uzunov Z."/>
            <person name="Thierry A."/>
            <person name="Weiss S."/>
            <person name="Bleykasten C."/>
            <person name="De Montigny J."/>
            <person name="Jacques N."/>
            <person name="Jung P."/>
            <person name="Lemaire M."/>
            <person name="Mallet S."/>
            <person name="Morel G."/>
            <person name="Richard G.F."/>
            <person name="Sarkar A."/>
            <person name="Savel G."/>
            <person name="Schacherer J."/>
            <person name="Seret M.L."/>
            <person name="Talla E."/>
            <person name="Samson G."/>
            <person name="Jubin C."/>
            <person name="Poulain J."/>
            <person name="Vacherie B."/>
            <person name="Barbe V."/>
            <person name="Pelletier E."/>
            <person name="Sherman D.J."/>
            <person name="Westhof E."/>
            <person name="Weissenbach J."/>
            <person name="Baret P.V."/>
            <person name="Wincker P."/>
            <person name="Gaillardin C."/>
            <person name="Dujon B."/>
            <person name="Souciet J.L."/>
        </authorList>
    </citation>
    <scope>NUCLEOTIDE SEQUENCE [LARGE SCALE GENOMIC DNA]</scope>
    <source>
        <strain evidence="12">ATCC MYA-4447 / BCRC 22081 / CBS 7064 / NBRC 10061 / NRRL Y-12695</strain>
    </source>
</reference>
<dbReference type="Pfam" id="PF01016">
    <property type="entry name" value="Ribosomal_L27"/>
    <property type="match status" value="1"/>
</dbReference>
<dbReference type="SUPFAM" id="SSF110324">
    <property type="entry name" value="Ribosomal L27 protein-like"/>
    <property type="match status" value="1"/>
</dbReference>
<dbReference type="Proteomes" id="UP000005222">
    <property type="component" value="Chromosome F"/>
</dbReference>
<dbReference type="PANTHER" id="PTHR15893">
    <property type="entry name" value="RIBOSOMAL PROTEIN L27"/>
    <property type="match status" value="1"/>
</dbReference>
<dbReference type="InterPro" id="IPR018261">
    <property type="entry name" value="Ribosomal_bL27_CS"/>
</dbReference>
<evidence type="ECO:0000313" key="12">
    <source>
        <dbReference type="Proteomes" id="UP000005222"/>
    </source>
</evidence>
<evidence type="ECO:0000256" key="6">
    <source>
        <dbReference type="ARBA" id="ARBA00023274"/>
    </source>
</evidence>
<keyword evidence="4" id="KW-0689">Ribosomal protein</keyword>